<dbReference type="AlphaFoldDB" id="A0A9N8Q352"/>
<dbReference type="Proteomes" id="UP001154114">
    <property type="component" value="Chromosome 29"/>
</dbReference>
<gene>
    <name evidence="1" type="ORF">CINC_LOCUS9062</name>
</gene>
<accession>A0A9N8Q352</accession>
<proteinExistence type="predicted"/>
<name>A0A9N8Q352_CHRIL</name>
<protein>
    <submittedName>
        <fullName evidence="1">Uncharacterized protein</fullName>
    </submittedName>
</protein>
<dbReference type="EMBL" id="LR824032">
    <property type="protein sequence ID" value="CAD0206772.1"/>
    <property type="molecule type" value="Genomic_DNA"/>
</dbReference>
<reference evidence="1" key="1">
    <citation type="submission" date="2021-12" db="EMBL/GenBank/DDBJ databases">
        <authorList>
            <person name="King R."/>
        </authorList>
    </citation>
    <scope>NUCLEOTIDE SEQUENCE</scope>
</reference>
<sequence length="122" mass="13844">MVKVYSVAGLTTTSPHLAYNTAYQSTTAAALIQREGSVDRARRKEQSRGHRLAKVRAAIYEPPLMACWMQVAENRSQWRALGEAYVQQWPAQAVSRHRLRRPSDRASRVARTARIVRAARKL</sequence>
<evidence type="ECO:0000313" key="1">
    <source>
        <dbReference type="EMBL" id="CAD0206772.1"/>
    </source>
</evidence>
<keyword evidence="2" id="KW-1185">Reference proteome</keyword>
<evidence type="ECO:0000313" key="2">
    <source>
        <dbReference type="Proteomes" id="UP001154114"/>
    </source>
</evidence>
<dbReference type="OrthoDB" id="407509at2759"/>
<organism evidence="1 2">
    <name type="scientific">Chrysodeixis includens</name>
    <name type="common">Soybean looper</name>
    <name type="synonym">Pseudoplusia includens</name>
    <dbReference type="NCBI Taxonomy" id="689277"/>
    <lineage>
        <taxon>Eukaryota</taxon>
        <taxon>Metazoa</taxon>
        <taxon>Ecdysozoa</taxon>
        <taxon>Arthropoda</taxon>
        <taxon>Hexapoda</taxon>
        <taxon>Insecta</taxon>
        <taxon>Pterygota</taxon>
        <taxon>Neoptera</taxon>
        <taxon>Endopterygota</taxon>
        <taxon>Lepidoptera</taxon>
        <taxon>Glossata</taxon>
        <taxon>Ditrysia</taxon>
        <taxon>Noctuoidea</taxon>
        <taxon>Noctuidae</taxon>
        <taxon>Plusiinae</taxon>
        <taxon>Chrysodeixis</taxon>
    </lineage>
</organism>